<keyword evidence="1" id="KW-0472">Membrane</keyword>
<feature type="transmembrane region" description="Helical" evidence="1">
    <location>
        <begin position="118"/>
        <end position="138"/>
    </location>
</feature>
<sequence length="250" mass="28087">MISNINLLIRIALGGLFLWTVTTVPVSLSTKSSVLYYYDLTSFLLVFGVPSLLLLIGLNNINYDNKLYLKIRTHFLIEVFIICGMIATVLGLLFIVFISYQGIEHMSGEGWVQMGRSLAVALLTDYYAYCLAIACYFLKKIYSNNSDSDKVLEPQKSNILVSVICFCLFISIFFIAFYISFLNTGIPILAIMNFPTAILGSVILILLIIVSGKNLIIIKNSFMNQKQEIYLLEDALLSIRNYTKIIAGFC</sequence>
<keyword evidence="1" id="KW-1133">Transmembrane helix</keyword>
<accession>A0A382TNZ7</accession>
<feature type="transmembrane region" description="Helical" evidence="1">
    <location>
        <begin position="186"/>
        <end position="210"/>
    </location>
</feature>
<keyword evidence="1" id="KW-0812">Transmembrane</keyword>
<name>A0A382TNZ7_9ZZZZ</name>
<feature type="non-terminal residue" evidence="2">
    <location>
        <position position="250"/>
    </location>
</feature>
<feature type="transmembrane region" description="Helical" evidence="1">
    <location>
        <begin position="159"/>
        <end position="180"/>
    </location>
</feature>
<proteinExistence type="predicted"/>
<feature type="transmembrane region" description="Helical" evidence="1">
    <location>
        <begin position="40"/>
        <end position="63"/>
    </location>
</feature>
<evidence type="ECO:0000313" key="2">
    <source>
        <dbReference type="EMBL" id="SVD23809.1"/>
    </source>
</evidence>
<feature type="transmembrane region" description="Helical" evidence="1">
    <location>
        <begin position="75"/>
        <end position="98"/>
    </location>
</feature>
<organism evidence="2">
    <name type="scientific">marine metagenome</name>
    <dbReference type="NCBI Taxonomy" id="408172"/>
    <lineage>
        <taxon>unclassified sequences</taxon>
        <taxon>metagenomes</taxon>
        <taxon>ecological metagenomes</taxon>
    </lineage>
</organism>
<gene>
    <name evidence="2" type="ORF">METZ01_LOCUS376663</name>
</gene>
<dbReference type="EMBL" id="UINC01138082">
    <property type="protein sequence ID" value="SVD23809.1"/>
    <property type="molecule type" value="Genomic_DNA"/>
</dbReference>
<evidence type="ECO:0000256" key="1">
    <source>
        <dbReference type="SAM" id="Phobius"/>
    </source>
</evidence>
<reference evidence="2" key="1">
    <citation type="submission" date="2018-05" db="EMBL/GenBank/DDBJ databases">
        <authorList>
            <person name="Lanie J.A."/>
            <person name="Ng W.-L."/>
            <person name="Kazmierczak K.M."/>
            <person name="Andrzejewski T.M."/>
            <person name="Davidsen T.M."/>
            <person name="Wayne K.J."/>
            <person name="Tettelin H."/>
            <person name="Glass J.I."/>
            <person name="Rusch D."/>
            <person name="Podicherti R."/>
            <person name="Tsui H.-C.T."/>
            <person name="Winkler M.E."/>
        </authorList>
    </citation>
    <scope>NUCLEOTIDE SEQUENCE</scope>
</reference>
<protein>
    <submittedName>
        <fullName evidence="2">Uncharacterized protein</fullName>
    </submittedName>
</protein>
<feature type="transmembrane region" description="Helical" evidence="1">
    <location>
        <begin position="7"/>
        <end position="28"/>
    </location>
</feature>
<dbReference type="AlphaFoldDB" id="A0A382TNZ7"/>